<dbReference type="Pfam" id="PF10633">
    <property type="entry name" value="NPCBM_assoc"/>
    <property type="match status" value="2"/>
</dbReference>
<dbReference type="OrthoDB" id="3796513at2"/>
<gene>
    <name evidence="3" type="ORF">E1262_23290</name>
</gene>
<name>A0A4R5A4Z4_9ACTN</name>
<keyword evidence="4" id="KW-1185">Reference proteome</keyword>
<protein>
    <recommendedName>
        <fullName evidence="5">NPCBM-associated, NEW3 domain of alpha-galactosidase</fullName>
    </recommendedName>
</protein>
<dbReference type="InterPro" id="IPR033803">
    <property type="entry name" value="CBD-like_Golvesin-Xly"/>
</dbReference>
<feature type="domain" description="Golvesin/Xly CBD-like" evidence="2">
    <location>
        <begin position="1444"/>
        <end position="1568"/>
    </location>
</feature>
<dbReference type="EMBL" id="SMLB01000044">
    <property type="protein sequence ID" value="TDD66016.1"/>
    <property type="molecule type" value="Genomic_DNA"/>
</dbReference>
<sequence length="1574" mass="168672">MHEVLQASACPKPNLSRRSAIRLLLGAAVLPPVVNAFGLPSASAATTPAADGQPPLPDALRRLPMPNLVIEAAATITGDRHRVTFHRASWDGGHTYVRDLEVRTADGDWLRVTDPSARFDEQWIILTGDDGNPTDYYTSMTPNWVAFDSLAQLDAHTVELRSTPPGGYDLTVRWSLAGPNPELQWTITAGSADGYVVGYQSVDAASPDDVDEVLCGSRQHARVVEGAQSLGAWELFAPMSLTQRRIGDNDVTLGVYTPGEVLLFEHERELGPDGQPFGMSLRNDDRDVQPVVFAPQAGRRAPLAAGESRGYAFGLYAAAGTMYDAYTDLVRHEYGYTAYRRNVYDTSLTDTVHNLIDLLMVEPDGDDSESFVPSFSGWWNRAKGFVDIENDQAVRTPIAGVLLSAYYLTGNDDLYTRRARPLVEYHLSRAGHGSTPVKGKPVYGDLNLYRIGHVPGDASTLVPLYEQTRGQNAGIHRLATDLIEQRPSRDGRTPLSTPLQAYVLTGNEAYLAEAKAEARRYIRDLIVRPYTTNQAENGFGYNYVKGWTELLVLFELTGEREFLDGAYREAQRYVTLMQVRPVPDTTVTVPNQPFIDAQIDRWTTPLLPDYPETTVESEQVPAWMPLTNGVTFEQLSTFKIAAGRVNPGGGFTWIPAWAPFFLRLAEHTGDDLFRDVAHNLVVGRFTNYPGYYNRQFIVDQMKPDFPYQGPPGSSTIYFHHIPGQLGLALDYLITEHVTRSGGRIDFPRQFETNYVFFKYATYGHAPGTFYGEDGVWPYFPKGIVNVDNPQVNWLTAVGNGSLYISLTNESDTDERVTVDVATPVTGLARRDANRAEVLGRGTGVRAARALRGGRLTTTVPAKGHAALVVRDVGIDVPWHWTSDAADRSPDSHHQAFLDPAAETGLVRAILLVRPDRSGYDAYVQVDVESPQPQLFYAVGDGAEQQAPAKVFPYEWTVPVDGLTTPFTYRVVSGSAVTDAQTLRLPASVTGVVPSGQAAKGELSTSPDTTPGDAVRVRARVRAGAAELAGASVRLTVPAGWTAVPVGDVPATVPAGGTADWTFDVTAPADASGTADLAATATWAGGSVALTPADVEVLPPVKLPALTAAPAELAAAGDSFELTAAVLNVGPLPRSGILRVSVPAGWTADTAEIAFDVPAREEREYTATVTSSADAAPGSGHRVAVSADGAGERAITVRIASTDVIVDDAHPWPQYVETGWWLPSGLSGWNRTPTRYSEENRLGGTATWRPELPADGMYDVAVWYPTNPDTTRAAVYVVHHADGDEEFVVDQQQDANTWRPLGRFRFAAGTDGYVRAVVRNPGFFRVDAVRFQPVDAAALLPVLSEVSAADVAGPGGTTTLTATLTARDGAPARGTATVAAPAGWAVTPASVDVDLAGGASMPLEFRLTAPADATTGTLHEIVLSAAGAEEAIAVAVGAPDSAAAVVVDDEDAGYTESGAWSASSLLGHDGSRSRFTGGNTGAVATWTPALAAAGRYRVSVWYPTNSTTTTAASYTVVTAGDALTVVVDQTVDGGTWRQLGIVDLDPATAAVRLASVTAGHHRADAARFEPVVPAQ</sequence>
<evidence type="ECO:0000259" key="1">
    <source>
        <dbReference type="Pfam" id="PF10633"/>
    </source>
</evidence>
<reference evidence="3 4" key="1">
    <citation type="submission" date="2019-02" db="EMBL/GenBank/DDBJ databases">
        <title>Draft genome sequences of novel Actinobacteria.</title>
        <authorList>
            <person name="Sahin N."/>
            <person name="Ay H."/>
            <person name="Saygin H."/>
        </authorList>
    </citation>
    <scope>NUCLEOTIDE SEQUENCE [LARGE SCALE GENOMIC DNA]</scope>
    <source>
        <strain evidence="3 4">8K307</strain>
    </source>
</reference>
<dbReference type="InterPro" id="IPR018905">
    <property type="entry name" value="A-galactase_NEW3"/>
</dbReference>
<accession>A0A4R5A4Z4</accession>
<organism evidence="3 4">
    <name type="scientific">Jiangella aurantiaca</name>
    <dbReference type="NCBI Taxonomy" id="2530373"/>
    <lineage>
        <taxon>Bacteria</taxon>
        <taxon>Bacillati</taxon>
        <taxon>Actinomycetota</taxon>
        <taxon>Actinomycetes</taxon>
        <taxon>Jiangellales</taxon>
        <taxon>Jiangellaceae</taxon>
        <taxon>Jiangella</taxon>
    </lineage>
</organism>
<evidence type="ECO:0000313" key="3">
    <source>
        <dbReference type="EMBL" id="TDD66016.1"/>
    </source>
</evidence>
<evidence type="ECO:0008006" key="5">
    <source>
        <dbReference type="Google" id="ProtNLM"/>
    </source>
</evidence>
<feature type="domain" description="Golvesin/Xly CBD-like" evidence="2">
    <location>
        <begin position="1204"/>
        <end position="1330"/>
    </location>
</feature>
<comment type="caution">
    <text evidence="3">The sequence shown here is derived from an EMBL/GenBank/DDBJ whole genome shotgun (WGS) entry which is preliminary data.</text>
</comment>
<proteinExistence type="predicted"/>
<dbReference type="Pfam" id="PF25275">
    <property type="entry name" value="Golvesin_C"/>
    <property type="match status" value="2"/>
</dbReference>
<dbReference type="RefSeq" id="WP_132106120.1">
    <property type="nucleotide sequence ID" value="NZ_SMLB01000044.1"/>
</dbReference>
<evidence type="ECO:0000313" key="4">
    <source>
        <dbReference type="Proteomes" id="UP000295217"/>
    </source>
</evidence>
<dbReference type="Proteomes" id="UP000295217">
    <property type="component" value="Unassembled WGS sequence"/>
</dbReference>
<feature type="domain" description="Alpha-galactosidase NEW3" evidence="1">
    <location>
        <begin position="1115"/>
        <end position="1185"/>
    </location>
</feature>
<evidence type="ECO:0000259" key="2">
    <source>
        <dbReference type="Pfam" id="PF25275"/>
    </source>
</evidence>
<feature type="domain" description="Alpha-galactosidase NEW3" evidence="1">
    <location>
        <begin position="1009"/>
        <end position="1082"/>
    </location>
</feature>